<dbReference type="Gene3D" id="3.40.50.2000">
    <property type="entry name" value="Glycogen Phosphorylase B"/>
    <property type="match status" value="2"/>
</dbReference>
<dbReference type="STRING" id="690879.TSACC_21777"/>
<dbReference type="RefSeq" id="WP_075079102.1">
    <property type="nucleotide sequence ID" value="NZ_BDCO01000002.1"/>
</dbReference>
<reference evidence="4" key="1">
    <citation type="journal article" date="2017" name="Genome Announc.">
        <title>Draft Genome Sequence of Terrimicrobium sacchariphilum NM-5T, a Facultative Anaerobic Soil Bacterium of the Class Spartobacteria.</title>
        <authorList>
            <person name="Qiu Y.L."/>
            <person name="Tourlousse D.M."/>
            <person name="Matsuura N."/>
            <person name="Ohashi A."/>
            <person name="Sekiguchi Y."/>
        </authorList>
    </citation>
    <scope>NUCLEOTIDE SEQUENCE [LARGE SCALE GENOMIC DNA]</scope>
    <source>
        <strain evidence="4">NM-5</strain>
    </source>
</reference>
<dbReference type="AlphaFoldDB" id="A0A146G7M8"/>
<dbReference type="OrthoDB" id="9797795at2"/>
<accession>A0A146G7M8</accession>
<comment type="caution">
    <text evidence="3">The sequence shown here is derived from an EMBL/GenBank/DDBJ whole genome shotgun (WGS) entry which is preliminary data.</text>
</comment>
<evidence type="ECO:0000313" key="3">
    <source>
        <dbReference type="EMBL" id="GAT33362.1"/>
    </source>
</evidence>
<dbReference type="GO" id="GO:0005829">
    <property type="term" value="C:cytosol"/>
    <property type="evidence" value="ECO:0007669"/>
    <property type="project" value="TreeGrafter"/>
</dbReference>
<evidence type="ECO:0000256" key="1">
    <source>
        <dbReference type="ARBA" id="ARBA00022676"/>
    </source>
</evidence>
<name>A0A146G7M8_TERSA</name>
<sequence>MRVFVLKPDGIGDFVLSTGAIRALAREYGEENLIICVREVLVPLAREQFPVAEIWPLPVALKRKVLNLFLRNLLACVPLWFRMRFNPVDFAVCLRGLRNYLETALFYSIPARRYISWENHLCRGRKVRGTVENILTRVFRSELVEYPETPCGVPLEIEAFRRVVSRTVGRDVAVSDVMPHLRARIVPTEKPVWICAPITEKSKVYPLDQWVASFSELQPELEGRTLLLVGSEDQKPQLAEFASALHSAGITQATVFIPASLVAFLEWIAAAEIVFTVDTAAAHFATALNQRCIVAFSGLHSGMFAPWQSGDRQAWLLAEPRPKKKSHWYKAIPPGRIASEARRVLALSK</sequence>
<evidence type="ECO:0000256" key="2">
    <source>
        <dbReference type="ARBA" id="ARBA00022679"/>
    </source>
</evidence>
<dbReference type="Proteomes" id="UP000076023">
    <property type="component" value="Unassembled WGS sequence"/>
</dbReference>
<protein>
    <submittedName>
        <fullName evidence="3">ADP-heptose:LPS heptosyltransferase</fullName>
    </submittedName>
</protein>
<keyword evidence="1" id="KW-0328">Glycosyltransferase</keyword>
<proteinExistence type="predicted"/>
<keyword evidence="2 3" id="KW-0808">Transferase</keyword>
<dbReference type="EMBL" id="BDCO01000002">
    <property type="protein sequence ID" value="GAT33362.1"/>
    <property type="molecule type" value="Genomic_DNA"/>
</dbReference>
<dbReference type="InterPro" id="IPR002201">
    <property type="entry name" value="Glyco_trans_9"/>
</dbReference>
<dbReference type="GO" id="GO:0009244">
    <property type="term" value="P:lipopolysaccharide core region biosynthetic process"/>
    <property type="evidence" value="ECO:0007669"/>
    <property type="project" value="TreeGrafter"/>
</dbReference>
<organism evidence="3 4">
    <name type="scientific">Terrimicrobium sacchariphilum</name>
    <dbReference type="NCBI Taxonomy" id="690879"/>
    <lineage>
        <taxon>Bacteria</taxon>
        <taxon>Pseudomonadati</taxon>
        <taxon>Verrucomicrobiota</taxon>
        <taxon>Terrimicrobiia</taxon>
        <taxon>Terrimicrobiales</taxon>
        <taxon>Terrimicrobiaceae</taxon>
        <taxon>Terrimicrobium</taxon>
    </lineage>
</organism>
<dbReference type="PANTHER" id="PTHR30160">
    <property type="entry name" value="TETRAACYLDISACCHARIDE 4'-KINASE-RELATED"/>
    <property type="match status" value="1"/>
</dbReference>
<dbReference type="SUPFAM" id="SSF53756">
    <property type="entry name" value="UDP-Glycosyltransferase/glycogen phosphorylase"/>
    <property type="match status" value="1"/>
</dbReference>
<dbReference type="Pfam" id="PF01075">
    <property type="entry name" value="Glyco_transf_9"/>
    <property type="match status" value="1"/>
</dbReference>
<dbReference type="InterPro" id="IPR051199">
    <property type="entry name" value="LPS_LOS_Heptosyltrfase"/>
</dbReference>
<keyword evidence="4" id="KW-1185">Reference proteome</keyword>
<dbReference type="GO" id="GO:0008713">
    <property type="term" value="F:ADP-heptose-lipopolysaccharide heptosyltransferase activity"/>
    <property type="evidence" value="ECO:0007669"/>
    <property type="project" value="TreeGrafter"/>
</dbReference>
<evidence type="ECO:0000313" key="4">
    <source>
        <dbReference type="Proteomes" id="UP000076023"/>
    </source>
</evidence>
<gene>
    <name evidence="3" type="ORF">TSACC_21777</name>
</gene>
<dbReference type="InParanoid" id="A0A146G7M8"/>